<evidence type="ECO:0000313" key="1">
    <source>
        <dbReference type="EMBL" id="EOA85522.1"/>
    </source>
</evidence>
<keyword evidence="2" id="KW-1185">Reference proteome</keyword>
<sequence>MATNWILSTPASIANHLPYNLSTLDYITFVLSEKVIICTRCCAAVPVTRLNAHLQTFHHVPFKLRRTTIARFDGIPAAQSFQDLVPRQDRSAPLSYLLPPVPRFCCPHCTEGKTINWDCMRKHAKEKHNISAPECLRDQSRYKCYLQSWTTYSPKHWVVTQDNSASQQAIPEQPYSMSEEENLLRMEDEEEEEEQRFDGESNMVALDTELEHDENTEWLRGCEWPTWFAHKPIYIIVAAAALPSARISEDLVLGLWNGFECVSLAQTERVIWKILEASRFVF</sequence>
<dbReference type="Proteomes" id="UP000016935">
    <property type="component" value="Unassembled WGS sequence"/>
</dbReference>
<reference evidence="1 2" key="1">
    <citation type="journal article" date="2012" name="PLoS Pathog.">
        <title>Diverse lifestyles and strategies of plant pathogenesis encoded in the genomes of eighteen Dothideomycetes fungi.</title>
        <authorList>
            <person name="Ohm R.A."/>
            <person name="Feau N."/>
            <person name="Henrissat B."/>
            <person name="Schoch C.L."/>
            <person name="Horwitz B.A."/>
            <person name="Barry K.W."/>
            <person name="Condon B.J."/>
            <person name="Copeland A.C."/>
            <person name="Dhillon B."/>
            <person name="Glaser F."/>
            <person name="Hesse C.N."/>
            <person name="Kosti I."/>
            <person name="LaButti K."/>
            <person name="Lindquist E.A."/>
            <person name="Lucas S."/>
            <person name="Salamov A.A."/>
            <person name="Bradshaw R.E."/>
            <person name="Ciuffetti L."/>
            <person name="Hamelin R.C."/>
            <person name="Kema G.H.J."/>
            <person name="Lawrence C."/>
            <person name="Scott J.A."/>
            <person name="Spatafora J.W."/>
            <person name="Turgeon B.G."/>
            <person name="de Wit P.J.G.M."/>
            <person name="Zhong S."/>
            <person name="Goodwin S.B."/>
            <person name="Grigoriev I.V."/>
        </authorList>
    </citation>
    <scope>NUCLEOTIDE SEQUENCE [LARGE SCALE GENOMIC DNA]</scope>
    <source>
        <strain evidence="2">28A</strain>
    </source>
</reference>
<organism evidence="1 2">
    <name type="scientific">Exserohilum turcicum (strain 28A)</name>
    <name type="common">Northern leaf blight fungus</name>
    <name type="synonym">Setosphaeria turcica</name>
    <dbReference type="NCBI Taxonomy" id="671987"/>
    <lineage>
        <taxon>Eukaryota</taxon>
        <taxon>Fungi</taxon>
        <taxon>Dikarya</taxon>
        <taxon>Ascomycota</taxon>
        <taxon>Pezizomycotina</taxon>
        <taxon>Dothideomycetes</taxon>
        <taxon>Pleosporomycetidae</taxon>
        <taxon>Pleosporales</taxon>
        <taxon>Pleosporineae</taxon>
        <taxon>Pleosporaceae</taxon>
        <taxon>Exserohilum</taxon>
    </lineage>
</organism>
<dbReference type="InterPro" id="IPR022698">
    <property type="entry name" value="OrsD"/>
</dbReference>
<evidence type="ECO:0000313" key="2">
    <source>
        <dbReference type="Proteomes" id="UP000016935"/>
    </source>
</evidence>
<name>R0KBA4_EXST2</name>
<accession>R0KBA4</accession>
<dbReference type="AlphaFoldDB" id="R0KBA4"/>
<dbReference type="Pfam" id="PF12013">
    <property type="entry name" value="OrsD"/>
    <property type="match status" value="1"/>
</dbReference>
<dbReference type="HOGENOM" id="CLU_987535_0_0_1"/>
<proteinExistence type="predicted"/>
<protein>
    <submittedName>
        <fullName evidence="1">Uncharacterized protein</fullName>
    </submittedName>
</protein>
<dbReference type="RefSeq" id="XP_008027881.1">
    <property type="nucleotide sequence ID" value="XM_008029690.1"/>
</dbReference>
<reference evidence="1 2" key="2">
    <citation type="journal article" date="2013" name="PLoS Genet.">
        <title>Comparative genome structure, secondary metabolite, and effector coding capacity across Cochliobolus pathogens.</title>
        <authorList>
            <person name="Condon B.J."/>
            <person name="Leng Y."/>
            <person name="Wu D."/>
            <person name="Bushley K.E."/>
            <person name="Ohm R.A."/>
            <person name="Otillar R."/>
            <person name="Martin J."/>
            <person name="Schackwitz W."/>
            <person name="Grimwood J."/>
            <person name="MohdZainudin N."/>
            <person name="Xue C."/>
            <person name="Wang R."/>
            <person name="Manning V.A."/>
            <person name="Dhillon B."/>
            <person name="Tu Z.J."/>
            <person name="Steffenson B.J."/>
            <person name="Salamov A."/>
            <person name="Sun H."/>
            <person name="Lowry S."/>
            <person name="LaButti K."/>
            <person name="Han J."/>
            <person name="Copeland A."/>
            <person name="Lindquist E."/>
            <person name="Barry K."/>
            <person name="Schmutz J."/>
            <person name="Baker S.E."/>
            <person name="Ciuffetti L.M."/>
            <person name="Grigoriev I.V."/>
            <person name="Zhong S."/>
            <person name="Turgeon B.G."/>
        </authorList>
    </citation>
    <scope>NUCLEOTIDE SEQUENCE [LARGE SCALE GENOMIC DNA]</scope>
    <source>
        <strain evidence="2">28A</strain>
    </source>
</reference>
<gene>
    <name evidence="1" type="ORF">SETTUDRAFT_91673</name>
</gene>
<dbReference type="EMBL" id="KB908703">
    <property type="protein sequence ID" value="EOA85522.1"/>
    <property type="molecule type" value="Genomic_DNA"/>
</dbReference>
<dbReference type="OrthoDB" id="3782416at2759"/>
<dbReference type="GeneID" id="19405922"/>